<feature type="signal peptide" evidence="3">
    <location>
        <begin position="1"/>
        <end position="35"/>
    </location>
</feature>
<evidence type="ECO:0000259" key="4">
    <source>
        <dbReference type="Pfam" id="PF03644"/>
    </source>
</evidence>
<evidence type="ECO:0000313" key="5">
    <source>
        <dbReference type="EMBL" id="ROR73051.1"/>
    </source>
</evidence>
<keyword evidence="2" id="KW-0812">Transmembrane</keyword>
<dbReference type="Proteomes" id="UP000280668">
    <property type="component" value="Unassembled WGS sequence"/>
</dbReference>
<sequence length="980" mass="106766">MTEQPAPRRSRAPHRLMAGTAVTAALALVATAAAADTLPWEGERAKGENQPYQHGYNPDQLLEWDPTTDPHAEQLRSRVPLQERAQPHAPTQRNPDLPAETEMLALSGDYGNAFFESHPYTNVFAQHLFSFWQYTDYYASWHGMASQGMPEELYDPEAEWTQRWFEFGMLNLPNPGYTDAAHRNGVLSLGTIFFSDNDRGSQDYSEILVRDEAGSFPAVAKLVEIADYFGFDGYFINQEQGRVDPEDIGVYQDFLLELRQSGVYVQWYDSVHAETGETLYENAFTELNSPFVRNAERGDLAHSIFLNYWWDHEMLAESAEYAESLGLDPLSTVFAGLEAGMYQFDQPYDLRDNLDEDGAPMNAIATLGADFVHFDYEHKTENDMQWEAFDRERRWWTGTETGAGSPAEDDWQGMNSYIAERNAITGSTFSTTFNTGHGLGYWRDGELVSEVEWGNITIQDLPVTWQWWLEGDGADGLQVDYDYGPEYAPAERFDYAQLGAFEGGSSLAIGGELDGEAVLRLFQSELEVGAESSLELTYAQPAGADVDLSVALVLDSAPEAVVQRPVEMEGGESGAWRTAVVDLADLAGETISTLGVALETESAADVQVNLGQLTVRDGAEQTPAAPSGLEIDRALTASDELFVRWDLDDYDTVQRYDLYADGEYLGGTYDEVLYVKNFDRSTAMLELHAIGHDGSASEPAVVQYDVSGGPGAVHTEAGDDGELLISWDQELSAPATVSVQAEYAGAEPFQTELTAAAGSVSVTVEDVPVDGGHVRVTVHPQEGTPVSAMGRFADFEIEPYPESFAQLDGDTLQLRRPALHDWSTLTVLEDGEPLMFDTTYSQGERPEMIRGRTDLGSLTQELSSSESEVVAIIRDYAGNEAETVLREGDAAPDPEPTPDPEPSPEPDPEPSPEPAPGAGPEPGPEPSPDPAEDASLGGGGGAALGSDLPQTGAPVTALMVAAAALIGLGATLRLRGRLRA</sequence>
<dbReference type="InterPro" id="IPR032979">
    <property type="entry name" value="ENGase"/>
</dbReference>
<evidence type="ECO:0000313" key="6">
    <source>
        <dbReference type="Proteomes" id="UP000280668"/>
    </source>
</evidence>
<keyword evidence="3" id="KW-0732">Signal</keyword>
<dbReference type="GO" id="GO:0005829">
    <property type="term" value="C:cytosol"/>
    <property type="evidence" value="ECO:0007669"/>
    <property type="project" value="UniProtKB-SubCell"/>
</dbReference>
<dbReference type="PANTHER" id="PTHR13246:SF1">
    <property type="entry name" value="CYTOSOLIC ENDO-BETA-N-ACETYLGLUCOSAMINIDASE"/>
    <property type="match status" value="1"/>
</dbReference>
<dbReference type="InterPro" id="IPR005201">
    <property type="entry name" value="TIM_ENGase"/>
</dbReference>
<proteinExistence type="predicted"/>
<dbReference type="EMBL" id="RKHK01000001">
    <property type="protein sequence ID" value="ROR73051.1"/>
    <property type="molecule type" value="Genomic_DNA"/>
</dbReference>
<feature type="region of interest" description="Disordered" evidence="1">
    <location>
        <begin position="79"/>
        <end position="98"/>
    </location>
</feature>
<name>A0A3N2BCS0_9MICO</name>
<comment type="caution">
    <text evidence="5">The sequence shown here is derived from an EMBL/GenBank/DDBJ whole genome shotgun (WGS) entry which is preliminary data.</text>
</comment>
<feature type="domain" description="Cytosolic endo-beta-N-acetylglucosaminidase TIM barrel" evidence="4">
    <location>
        <begin position="121"/>
        <end position="439"/>
    </location>
</feature>
<dbReference type="RefSeq" id="WP_211336080.1">
    <property type="nucleotide sequence ID" value="NZ_RKHK01000001.1"/>
</dbReference>
<evidence type="ECO:0000256" key="2">
    <source>
        <dbReference type="SAM" id="Phobius"/>
    </source>
</evidence>
<reference evidence="5 6" key="1">
    <citation type="submission" date="2018-11" db="EMBL/GenBank/DDBJ databases">
        <title>Sequencing the genomes of 1000 actinobacteria strains.</title>
        <authorList>
            <person name="Klenk H.-P."/>
        </authorList>
    </citation>
    <scope>NUCLEOTIDE SEQUENCE [LARGE SCALE GENOMIC DNA]</scope>
    <source>
        <strain evidence="5 6">DSM 11294</strain>
    </source>
</reference>
<feature type="region of interest" description="Disordered" evidence="1">
    <location>
        <begin position="42"/>
        <end position="71"/>
    </location>
</feature>
<dbReference type="Gene3D" id="2.60.120.260">
    <property type="entry name" value="Galactose-binding domain-like"/>
    <property type="match status" value="1"/>
</dbReference>
<feature type="compositionally biased region" description="Pro residues" evidence="1">
    <location>
        <begin position="911"/>
        <end position="929"/>
    </location>
</feature>
<feature type="compositionally biased region" description="Acidic residues" evidence="1">
    <location>
        <begin position="890"/>
        <end position="910"/>
    </location>
</feature>
<keyword evidence="2" id="KW-1133">Transmembrane helix</keyword>
<organism evidence="5 6">
    <name type="scientific">Bogoriella caseilytica</name>
    <dbReference type="NCBI Taxonomy" id="56055"/>
    <lineage>
        <taxon>Bacteria</taxon>
        <taxon>Bacillati</taxon>
        <taxon>Actinomycetota</taxon>
        <taxon>Actinomycetes</taxon>
        <taxon>Micrococcales</taxon>
        <taxon>Bogoriellaceae</taxon>
        <taxon>Bogoriella</taxon>
    </lineage>
</organism>
<dbReference type="Pfam" id="PF03644">
    <property type="entry name" value="Glyco_hydro_85"/>
    <property type="match status" value="1"/>
</dbReference>
<protein>
    <submittedName>
        <fullName evidence="5">Endo-beta-N-acetylglucosaminidase D</fullName>
    </submittedName>
</protein>
<evidence type="ECO:0000256" key="3">
    <source>
        <dbReference type="SAM" id="SignalP"/>
    </source>
</evidence>
<keyword evidence="6" id="KW-1185">Reference proteome</keyword>
<keyword evidence="2" id="KW-0472">Membrane</keyword>
<evidence type="ECO:0000256" key="1">
    <source>
        <dbReference type="SAM" id="MobiDB-lite"/>
    </source>
</evidence>
<feature type="chain" id="PRO_5018245896" evidence="3">
    <location>
        <begin position="36"/>
        <end position="980"/>
    </location>
</feature>
<dbReference type="Gene3D" id="3.20.20.80">
    <property type="entry name" value="Glycosidases"/>
    <property type="match status" value="1"/>
</dbReference>
<dbReference type="PANTHER" id="PTHR13246">
    <property type="entry name" value="ENDO BETA N-ACETYLGLUCOSAMINIDASE"/>
    <property type="match status" value="1"/>
</dbReference>
<gene>
    <name evidence="5" type="ORF">EDD31_1417</name>
</gene>
<dbReference type="GO" id="GO:0033925">
    <property type="term" value="F:mannosyl-glycoprotein endo-beta-N-acetylglucosaminidase activity"/>
    <property type="evidence" value="ECO:0007669"/>
    <property type="project" value="InterPro"/>
</dbReference>
<accession>A0A3N2BCS0</accession>
<feature type="transmembrane region" description="Helical" evidence="2">
    <location>
        <begin position="955"/>
        <end position="974"/>
    </location>
</feature>
<dbReference type="AlphaFoldDB" id="A0A3N2BCS0"/>
<feature type="region of interest" description="Disordered" evidence="1">
    <location>
        <begin position="885"/>
        <end position="950"/>
    </location>
</feature>